<reference evidence="8 10" key="3">
    <citation type="submission" date="2017-02" db="EMBL/GenBank/DDBJ databases">
        <authorList>
            <person name="Peterson S.W."/>
        </authorList>
    </citation>
    <scope>NUCLEOTIDE SEQUENCE [LARGE SCALE GENOMIC DNA]</scope>
    <source>
        <strain evidence="8 10">ATCC 43854</strain>
    </source>
</reference>
<proteinExistence type="inferred from homology"/>
<gene>
    <name evidence="8" type="ORF">SAMN02745108_00881</name>
    <name evidence="7" type="ORF">SAMN05720469_11934</name>
</gene>
<dbReference type="EMBL" id="FUWU01000011">
    <property type="protein sequence ID" value="SJZ53454.1"/>
    <property type="molecule type" value="Genomic_DNA"/>
</dbReference>
<evidence type="ECO:0000256" key="4">
    <source>
        <dbReference type="ARBA" id="ARBA00023235"/>
    </source>
</evidence>
<dbReference type="SUPFAM" id="SSF51366">
    <property type="entry name" value="Ribulose-phoshate binding barrel"/>
    <property type="match status" value="1"/>
</dbReference>
<dbReference type="InterPro" id="IPR013785">
    <property type="entry name" value="Aldolase_TIM"/>
</dbReference>
<comment type="pathway">
    <text evidence="5">Amino-acid biosynthesis.</text>
</comment>
<evidence type="ECO:0000256" key="2">
    <source>
        <dbReference type="ARBA" id="ARBA00022605"/>
    </source>
</evidence>
<keyword evidence="2 6" id="KW-0028">Amino-acid biosynthesis</keyword>
<dbReference type="InterPro" id="IPR011060">
    <property type="entry name" value="RibuloseP-bd_barrel"/>
</dbReference>
<dbReference type="GO" id="GO:0005737">
    <property type="term" value="C:cytoplasm"/>
    <property type="evidence" value="ECO:0007669"/>
    <property type="project" value="TreeGrafter"/>
</dbReference>
<dbReference type="Gene3D" id="3.20.20.70">
    <property type="entry name" value="Aldolase class I"/>
    <property type="match status" value="1"/>
</dbReference>
<protein>
    <submittedName>
        <fullName evidence="7">1-(5-phosphoribosyl)-5-[(5-phosphoribosylamino)methylideneamino] imidazole-4-carboxamide isomerase</fullName>
    </submittedName>
</protein>
<reference evidence="7" key="2">
    <citation type="submission" date="2016-11" db="EMBL/GenBank/DDBJ databases">
        <authorList>
            <person name="Jaros S."/>
            <person name="Januszkiewicz K."/>
            <person name="Wedrychowicz H."/>
        </authorList>
    </citation>
    <scope>NUCLEOTIDE SEQUENCE [LARGE SCALE GENOMIC DNA]</scope>
    <source>
        <strain evidence="7">UWOS</strain>
    </source>
</reference>
<dbReference type="InterPro" id="IPR006062">
    <property type="entry name" value="His_biosynth"/>
</dbReference>
<dbReference type="STRING" id="28122.SAMN02745108_00881"/>
<dbReference type="InterPro" id="IPR011858">
    <property type="entry name" value="His6/HISN3"/>
</dbReference>
<dbReference type="InterPro" id="IPR044524">
    <property type="entry name" value="Isoase_HisA-like"/>
</dbReference>
<dbReference type="PANTHER" id="PTHR43090">
    <property type="entry name" value="1-(5-PHOSPHORIBOSYL)-5-[(5-PHOSPHORIBOSYLAMINO)METHYLIDENEAMINO] IMIDAZOLE-4-CARBOXAMIDE ISOMERASE"/>
    <property type="match status" value="1"/>
</dbReference>
<evidence type="ECO:0000313" key="10">
    <source>
        <dbReference type="Proteomes" id="UP000190449"/>
    </source>
</evidence>
<dbReference type="Pfam" id="PF00977">
    <property type="entry name" value="His_biosynth"/>
    <property type="match status" value="1"/>
</dbReference>
<evidence type="ECO:0000313" key="7">
    <source>
        <dbReference type="EMBL" id="SHK82636.1"/>
    </source>
</evidence>
<dbReference type="NCBIfam" id="TIGR02129">
    <property type="entry name" value="hisA_euk"/>
    <property type="match status" value="1"/>
</dbReference>
<dbReference type="FunFam" id="3.20.20.70:FF:000110">
    <property type="entry name" value="1-(5-phosphoribosyl)-5-[(5-phosphoribosylamino)methylideneamino] imidazole-4-carboxamide isomerase, chloroplastic"/>
    <property type="match status" value="1"/>
</dbReference>
<dbReference type="Proteomes" id="UP000190449">
    <property type="component" value="Unassembled WGS sequence"/>
</dbReference>
<organism evidence="7 9">
    <name type="scientific">Fibrobacter intestinalis</name>
    <dbReference type="NCBI Taxonomy" id="28122"/>
    <lineage>
        <taxon>Bacteria</taxon>
        <taxon>Pseudomonadati</taxon>
        <taxon>Fibrobacterota</taxon>
        <taxon>Fibrobacteria</taxon>
        <taxon>Fibrobacterales</taxon>
        <taxon>Fibrobacteraceae</taxon>
        <taxon>Fibrobacter</taxon>
    </lineage>
</organism>
<dbReference type="Proteomes" id="UP000184275">
    <property type="component" value="Unassembled WGS sequence"/>
</dbReference>
<keyword evidence="9" id="KW-1185">Reference proteome</keyword>
<dbReference type="RefSeq" id="WP_073304835.1">
    <property type="nucleotide sequence ID" value="NZ_FRAW01000019.1"/>
</dbReference>
<keyword evidence="4 7" id="KW-0413">Isomerase</keyword>
<dbReference type="AlphaFoldDB" id="A0A1M6VN17"/>
<name>A0A1M6VN17_9BACT</name>
<evidence type="ECO:0000256" key="5">
    <source>
        <dbReference type="ARBA" id="ARBA00029440"/>
    </source>
</evidence>
<dbReference type="EMBL" id="FRAW01000019">
    <property type="protein sequence ID" value="SHK82636.1"/>
    <property type="molecule type" value="Genomic_DNA"/>
</dbReference>
<evidence type="ECO:0000256" key="6">
    <source>
        <dbReference type="RuleBase" id="RU003657"/>
    </source>
</evidence>
<reference evidence="9" key="1">
    <citation type="submission" date="2016-11" db="EMBL/GenBank/DDBJ databases">
        <authorList>
            <person name="Varghese N."/>
            <person name="Submissions S."/>
        </authorList>
    </citation>
    <scope>NUCLEOTIDE SEQUENCE [LARGE SCALE GENOMIC DNA]</scope>
    <source>
        <strain evidence="9">UWOS</strain>
    </source>
</reference>
<keyword evidence="3 6" id="KW-0368">Histidine biosynthesis</keyword>
<evidence type="ECO:0000313" key="8">
    <source>
        <dbReference type="EMBL" id="SJZ53454.1"/>
    </source>
</evidence>
<dbReference type="CDD" id="cd04723">
    <property type="entry name" value="HisA_HisF"/>
    <property type="match status" value="1"/>
</dbReference>
<accession>A0A1M6VN17</accession>
<evidence type="ECO:0000256" key="1">
    <source>
        <dbReference type="ARBA" id="ARBA00009667"/>
    </source>
</evidence>
<dbReference type="GO" id="GO:0000162">
    <property type="term" value="P:L-tryptophan biosynthetic process"/>
    <property type="evidence" value="ECO:0007669"/>
    <property type="project" value="TreeGrafter"/>
</dbReference>
<sequence length="253" mass="27333">MTLFRPCIDIHQGKVKQIVGGTLSDSETPLTHFTSEHSPAYFAHLYKKDGLKGGHVIMLGKGCAEAAKEALQAYPNGLQVGGGITPENAKEFLDAGASHVIVTSWIFNGGKLDMEKVKALSFAVGKEKLVLDLSCRKTANGWNVATNRWQTITDSEVDEKLLESLAAYASEFLVHAADVEGLEKGMDESLIRFLAQKSPIPVTYAGGAKSIDDLIRCNEISSGRVDLTIGSSLDIFGGTGTRYAECVQFNNRH</sequence>
<dbReference type="PANTHER" id="PTHR43090:SF2">
    <property type="entry name" value="1-(5-PHOSPHORIBOSYL)-5-[(5-PHOSPHORIBOSYLAMINO)METHYLIDENEAMINO] IMIDAZOLE-4-CARBOXAMIDE ISOMERASE"/>
    <property type="match status" value="1"/>
</dbReference>
<evidence type="ECO:0000313" key="9">
    <source>
        <dbReference type="Proteomes" id="UP000184275"/>
    </source>
</evidence>
<evidence type="ECO:0000256" key="3">
    <source>
        <dbReference type="ARBA" id="ARBA00023102"/>
    </source>
</evidence>
<dbReference type="GO" id="GO:0003949">
    <property type="term" value="F:1-(5-phosphoribosyl)-5-[(5-phosphoribosylamino)methylideneamino]imidazole-4-carboxamide isomerase activity"/>
    <property type="evidence" value="ECO:0007669"/>
    <property type="project" value="InterPro"/>
</dbReference>
<comment type="similarity">
    <text evidence="1 6">Belongs to the HisA/HisF family.</text>
</comment>
<dbReference type="GO" id="GO:0000105">
    <property type="term" value="P:L-histidine biosynthetic process"/>
    <property type="evidence" value="ECO:0007669"/>
    <property type="project" value="UniProtKB-KW"/>
</dbReference>
<accession>A0A1T4LG38</accession>